<dbReference type="AlphaFoldDB" id="A0A0L7SW54"/>
<dbReference type="Gene3D" id="3.40.1000.10">
    <property type="entry name" value="Mog1/PsbP, alpha/beta/alpha sandwich"/>
    <property type="match status" value="1"/>
</dbReference>
<reference evidence="1 2" key="1">
    <citation type="journal article" date="2015" name="Int. J. Syst. Evol. Microbiol.">
        <title>Erwinia iniecta sp. nov., isolated from Russian wheat aphids (Diuraphis noxia).</title>
        <authorList>
            <person name="Campillo T."/>
            <person name="Luna E."/>
            <person name="Portier P."/>
            <person name="Fischer-Le Saux M."/>
            <person name="Lapitan N."/>
            <person name="Tisserat N.A."/>
            <person name="Leach J.E."/>
        </authorList>
    </citation>
    <scope>NUCLEOTIDE SEQUENCE [LARGE SCALE GENOMIC DNA]</scope>
    <source>
        <strain evidence="1 2">B149</strain>
    </source>
</reference>
<evidence type="ECO:0000313" key="2">
    <source>
        <dbReference type="Proteomes" id="UP000036851"/>
    </source>
</evidence>
<dbReference type="OrthoDB" id="8775251at2"/>
<evidence type="ECO:0008006" key="3">
    <source>
        <dbReference type="Google" id="ProtNLM"/>
    </source>
</evidence>
<gene>
    <name evidence="1" type="ORF">NG43_21490</name>
</gene>
<dbReference type="SUPFAM" id="SSF55724">
    <property type="entry name" value="Mog1p/PsbP-like"/>
    <property type="match status" value="1"/>
</dbReference>
<dbReference type="RefSeq" id="WP_053116017.1">
    <property type="nucleotide sequence ID" value="NZ_JRXF01000070.1"/>
</dbReference>
<comment type="caution">
    <text evidence="1">The sequence shown here is derived from an EMBL/GenBank/DDBJ whole genome shotgun (WGS) entry which is preliminary data.</text>
</comment>
<name>A0A0L7SW54_9GAMM</name>
<dbReference type="PATRIC" id="fig|1560201.4.peg.4647"/>
<dbReference type="InterPro" id="IPR016123">
    <property type="entry name" value="Mog1/PsbP_a/b/a-sand"/>
</dbReference>
<proteinExistence type="predicted"/>
<sequence>MEYHIQEGTFSVGEKSWLDNSLNILRNDQDDISIIISRGPIPPDCDFEQAFNQQWSTLREQMGKVKQSAFERVSAGPLRQIRAIEVASEFEHHGQYLFQRQLAVQVPDSAVLLVVTYSSQHAFSEQDLQHWEELKSTLILNATDRTSEP</sequence>
<evidence type="ECO:0000313" key="1">
    <source>
        <dbReference type="EMBL" id="KOC87353.1"/>
    </source>
</evidence>
<dbReference type="Pfam" id="PF08786">
    <property type="entry name" value="DcrB"/>
    <property type="match status" value="1"/>
</dbReference>
<dbReference type="STRING" id="1560201.NG42_17915"/>
<protein>
    <recommendedName>
        <fullName evidence="3">DUF1795 domain-containing protein</fullName>
    </recommendedName>
</protein>
<organism evidence="1 2">
    <name type="scientific">Winslowiella iniecta</name>
    <dbReference type="NCBI Taxonomy" id="1560201"/>
    <lineage>
        <taxon>Bacteria</taxon>
        <taxon>Pseudomonadati</taxon>
        <taxon>Pseudomonadota</taxon>
        <taxon>Gammaproteobacteria</taxon>
        <taxon>Enterobacterales</taxon>
        <taxon>Erwiniaceae</taxon>
        <taxon>Winslowiella</taxon>
    </lineage>
</organism>
<accession>A0A0L7SW54</accession>
<dbReference type="InterPro" id="IPR014894">
    <property type="entry name" value="DcrB/EagT6"/>
</dbReference>
<dbReference type="Proteomes" id="UP000036851">
    <property type="component" value="Unassembled WGS sequence"/>
</dbReference>
<dbReference type="EMBL" id="JRXF01000070">
    <property type="protein sequence ID" value="KOC87353.1"/>
    <property type="molecule type" value="Genomic_DNA"/>
</dbReference>